<protein>
    <submittedName>
        <fullName evidence="3">Uncharacterized protein</fullName>
    </submittedName>
</protein>
<evidence type="ECO:0000256" key="1">
    <source>
        <dbReference type="SAM" id="Coils"/>
    </source>
</evidence>
<gene>
    <name evidence="3" type="ORF">NP493_319g03011</name>
</gene>
<organism evidence="3 4">
    <name type="scientific">Ridgeia piscesae</name>
    <name type="common">Tubeworm</name>
    <dbReference type="NCBI Taxonomy" id="27915"/>
    <lineage>
        <taxon>Eukaryota</taxon>
        <taxon>Metazoa</taxon>
        <taxon>Spiralia</taxon>
        <taxon>Lophotrochozoa</taxon>
        <taxon>Annelida</taxon>
        <taxon>Polychaeta</taxon>
        <taxon>Sedentaria</taxon>
        <taxon>Canalipalpata</taxon>
        <taxon>Sabellida</taxon>
        <taxon>Siboglinidae</taxon>
        <taxon>Ridgeia</taxon>
    </lineage>
</organism>
<feature type="compositionally biased region" description="Polar residues" evidence="2">
    <location>
        <begin position="500"/>
        <end position="532"/>
    </location>
</feature>
<feature type="compositionally biased region" description="Polar residues" evidence="2">
    <location>
        <begin position="262"/>
        <end position="287"/>
    </location>
</feature>
<evidence type="ECO:0000256" key="2">
    <source>
        <dbReference type="SAM" id="MobiDB-lite"/>
    </source>
</evidence>
<dbReference type="PANTHER" id="PTHR28634">
    <property type="entry name" value="ZINC FINGER B-BOX DOMAIN-CONTAINING PROTEIN 1"/>
    <property type="match status" value="1"/>
</dbReference>
<dbReference type="EMBL" id="JAODUO010000318">
    <property type="protein sequence ID" value="KAK2183235.1"/>
    <property type="molecule type" value="Genomic_DNA"/>
</dbReference>
<feature type="coiled-coil region" evidence="1">
    <location>
        <begin position="11"/>
        <end position="45"/>
    </location>
</feature>
<feature type="region of interest" description="Disordered" evidence="2">
    <location>
        <begin position="146"/>
        <end position="166"/>
    </location>
</feature>
<feature type="region of interest" description="Disordered" evidence="2">
    <location>
        <begin position="262"/>
        <end position="294"/>
    </location>
</feature>
<dbReference type="AlphaFoldDB" id="A0AAD9NUW0"/>
<feature type="region of interest" description="Disordered" evidence="2">
    <location>
        <begin position="500"/>
        <end position="533"/>
    </location>
</feature>
<name>A0AAD9NUW0_RIDPI</name>
<comment type="caution">
    <text evidence="3">The sequence shown here is derived from an EMBL/GenBank/DDBJ whole genome shotgun (WGS) entry which is preliminary data.</text>
</comment>
<feature type="region of interest" description="Disordered" evidence="2">
    <location>
        <begin position="193"/>
        <end position="215"/>
    </location>
</feature>
<keyword evidence="4" id="KW-1185">Reference proteome</keyword>
<reference evidence="3" key="1">
    <citation type="journal article" date="2023" name="Mol. Biol. Evol.">
        <title>Third-Generation Sequencing Reveals the Adaptive Role of the Epigenome in Three Deep-Sea Polychaetes.</title>
        <authorList>
            <person name="Perez M."/>
            <person name="Aroh O."/>
            <person name="Sun Y."/>
            <person name="Lan Y."/>
            <person name="Juniper S.K."/>
            <person name="Young C.R."/>
            <person name="Angers B."/>
            <person name="Qian P.Y."/>
        </authorList>
    </citation>
    <scope>NUCLEOTIDE SEQUENCE</scope>
    <source>
        <strain evidence="3">R07B-5</strain>
    </source>
</reference>
<sequence>MSCDASCDRNMRNAKGETKQLEVESRKMDERLQELKMAMTREKEERERHSQGFWGKVIPVRNHAPGTLGFIAQQGGKENRVKIKGSGCGQCEHRAAQVSSARRTPRPNSGSSSGPVPAEKSETVTAVAVAPATRHLESPAKLADINVTFSNPPEPTNNSKLPLATNNGASLLDGNYDEEDSAASFQQALNAWRGNPSSETKTPQMSQPQTQPKVPQEMEGVVSPRQRDHINVMFHGELSYAEKLLLKQHRRGLLQSLPPALSTTHTQLRQSPGHSVDVTPSHSNISLDSDDSRTTKKPNIIKLLIDGPKDEDEEEEEKGVEFASLYHARLQSHKLLKTISNSGVTVTEMTVGGWVVDGWMVGWEPVTDLAMFFTVGMQAQPEPFQERVLTPSGQRKHQVATPTEQKVDEKWKMSNRVYQMAPRSWRPDSSLAVTVPEDNAANHISEVGVKHFEQFVAAPPGGADGKEVETISWTLSSNQIITTSNLERPLTEGIDSSLVYSQRPQTGGSTTPPSSGHFQSPRQGVNTPSGRRSQMIDGAASRLSMLSMATYDEEEELSIHEDFGDTSGLSTPDINIEDSLQQEDLADDFEDTTEQTVRDEVHALPT</sequence>
<accession>A0AAD9NUW0</accession>
<feature type="compositionally biased region" description="Polar residues" evidence="2">
    <location>
        <begin position="97"/>
        <end position="114"/>
    </location>
</feature>
<dbReference type="InterPro" id="IPR037688">
    <property type="entry name" value="ZBBX"/>
</dbReference>
<proteinExistence type="predicted"/>
<feature type="compositionally biased region" description="Polar residues" evidence="2">
    <location>
        <begin position="193"/>
        <end position="213"/>
    </location>
</feature>
<feature type="region of interest" description="Disordered" evidence="2">
    <location>
        <begin position="94"/>
        <end position="125"/>
    </location>
</feature>
<feature type="region of interest" description="Disordered" evidence="2">
    <location>
        <begin position="586"/>
        <end position="606"/>
    </location>
</feature>
<keyword evidence="1" id="KW-0175">Coiled coil</keyword>
<dbReference type="Proteomes" id="UP001209878">
    <property type="component" value="Unassembled WGS sequence"/>
</dbReference>
<evidence type="ECO:0000313" key="4">
    <source>
        <dbReference type="Proteomes" id="UP001209878"/>
    </source>
</evidence>
<feature type="compositionally biased region" description="Polar residues" evidence="2">
    <location>
        <begin position="147"/>
        <end position="166"/>
    </location>
</feature>
<feature type="compositionally biased region" description="Basic and acidic residues" evidence="2">
    <location>
        <begin position="596"/>
        <end position="606"/>
    </location>
</feature>
<dbReference type="PANTHER" id="PTHR28634:SF1">
    <property type="entry name" value="ZINC FINGER B-BOX DOMAIN-CONTAINING PROTEIN 1"/>
    <property type="match status" value="1"/>
</dbReference>
<evidence type="ECO:0000313" key="3">
    <source>
        <dbReference type="EMBL" id="KAK2183235.1"/>
    </source>
</evidence>